<accession>A0A1V8S898</accession>
<feature type="compositionally biased region" description="Acidic residues" evidence="1">
    <location>
        <begin position="128"/>
        <end position="142"/>
    </location>
</feature>
<feature type="compositionally biased region" description="Basic and acidic residues" evidence="1">
    <location>
        <begin position="597"/>
        <end position="612"/>
    </location>
</feature>
<name>A0A1V8S898_9PEZI</name>
<feature type="compositionally biased region" description="Acidic residues" evidence="1">
    <location>
        <begin position="413"/>
        <end position="434"/>
    </location>
</feature>
<dbReference type="PANTHER" id="PTHR12785:SF6">
    <property type="entry name" value="SPLICING FACTOR 3B SUBUNIT 2"/>
    <property type="match status" value="1"/>
</dbReference>
<dbReference type="GO" id="GO:0005634">
    <property type="term" value="C:nucleus"/>
    <property type="evidence" value="ECO:0007669"/>
    <property type="project" value="InterPro"/>
</dbReference>
<dbReference type="EMBL" id="NAJO01000094">
    <property type="protein sequence ID" value="OQN95448.1"/>
    <property type="molecule type" value="Genomic_DNA"/>
</dbReference>
<organism evidence="3 4">
    <name type="scientific">Cryoendolithus antarcticus</name>
    <dbReference type="NCBI Taxonomy" id="1507870"/>
    <lineage>
        <taxon>Eukaryota</taxon>
        <taxon>Fungi</taxon>
        <taxon>Dikarya</taxon>
        <taxon>Ascomycota</taxon>
        <taxon>Pezizomycotina</taxon>
        <taxon>Dothideomycetes</taxon>
        <taxon>Dothideomycetidae</taxon>
        <taxon>Cladosporiales</taxon>
        <taxon>Cladosporiaceae</taxon>
        <taxon>Cryoendolithus</taxon>
    </lineage>
</organism>
<dbReference type="SMART" id="SM00581">
    <property type="entry name" value="PSP"/>
    <property type="match status" value="1"/>
</dbReference>
<comment type="caution">
    <text evidence="3">The sequence shown here is derived from an EMBL/GenBank/DDBJ whole genome shotgun (WGS) entry which is preliminary data.</text>
</comment>
<feature type="compositionally biased region" description="Basic and acidic residues" evidence="1">
    <location>
        <begin position="26"/>
        <end position="40"/>
    </location>
</feature>
<dbReference type="PANTHER" id="PTHR12785">
    <property type="entry name" value="SPLICING FACTOR 3B"/>
    <property type="match status" value="1"/>
</dbReference>
<dbReference type="InterPro" id="IPR052584">
    <property type="entry name" value="U2_snRNP_Complex_Component"/>
</dbReference>
<feature type="compositionally biased region" description="Gly residues" evidence="1">
    <location>
        <begin position="575"/>
        <end position="584"/>
    </location>
</feature>
<evidence type="ECO:0000313" key="4">
    <source>
        <dbReference type="Proteomes" id="UP000192596"/>
    </source>
</evidence>
<protein>
    <recommendedName>
        <fullName evidence="2">PSP proline-rich domain-containing protein</fullName>
    </recommendedName>
</protein>
<dbReference type="InParanoid" id="A0A1V8S898"/>
<evidence type="ECO:0000313" key="3">
    <source>
        <dbReference type="EMBL" id="OQN95448.1"/>
    </source>
</evidence>
<dbReference type="OrthoDB" id="10260794at2759"/>
<dbReference type="InterPro" id="IPR007180">
    <property type="entry name" value="DUF382"/>
</dbReference>
<evidence type="ECO:0000256" key="1">
    <source>
        <dbReference type="SAM" id="MobiDB-lite"/>
    </source>
</evidence>
<dbReference type="Pfam" id="PF04046">
    <property type="entry name" value="PSP"/>
    <property type="match status" value="1"/>
</dbReference>
<gene>
    <name evidence="3" type="ORF">B0A48_18404</name>
</gene>
<feature type="region of interest" description="Disordered" evidence="1">
    <location>
        <begin position="513"/>
        <end position="612"/>
    </location>
</feature>
<dbReference type="InterPro" id="IPR006568">
    <property type="entry name" value="PSP_pro-rich"/>
</dbReference>
<dbReference type="STRING" id="1507870.A0A1V8S898"/>
<feature type="compositionally biased region" description="Polar residues" evidence="1">
    <location>
        <begin position="460"/>
        <end position="470"/>
    </location>
</feature>
<feature type="compositionally biased region" description="Basic and acidic residues" evidence="1">
    <location>
        <begin position="557"/>
        <end position="574"/>
    </location>
</feature>
<dbReference type="Pfam" id="PF04037">
    <property type="entry name" value="DUF382"/>
    <property type="match status" value="1"/>
</dbReference>
<feature type="compositionally biased region" description="Basic and acidic residues" evidence="1">
    <location>
        <begin position="481"/>
        <end position="490"/>
    </location>
</feature>
<feature type="region of interest" description="Disordered" evidence="1">
    <location>
        <begin position="391"/>
        <end position="501"/>
    </location>
</feature>
<sequence>MPGVVADNKARKPTKNEQRRARKKQQKSEVRPTALHREEYVLTTFKAPETPAKEDSPPVEDGQPNGAVKPSITAADATAQDDVVIADPELSPDDPLYEQFASVFTKFQQRDEEEAPPVKEIEQPKVFDDDDDNIQGEDEEEETVAKLSKKARKQANKLSIAELKAIVQKPEIVEWTDTSASDPKLLVNIKSSRNVVPVPGHWSLKREYLSSKRGVEKAGFALPKFIAETGISDMRDAVLEKQAEASLKQKQRERVQPKMGKLDIDYQKLYEAFFRRQTKPHLTRYGEVYYEGKEYETNLRHLRPGELSEELKEALNMPPGARPPWLINQQRFGPPPSYPAMKIPGLNAPPPPGASWGFHPGGYGKAPVDDKGAPLWGGDVHGYGDAAVEAAAAQTKAEPPVDKNVWGELQPPQDDEEEEEEEEESDDEEEEDKDDPSAPRGAGVATPFAGTETPGGIYSSVPTDLGTQSIAGEFNLRKQRRGTETEESSHPRSAGQVIGEKSIRAEGFFGGERAYDLSGTNKRPASDVPLLGSEERGGKKRRGDVEVSVDPEALEAGGKEELKRRYEAQREREGGGGWQGGSGGMEREDVSQMVAEEGAKRLRKDRERREKR</sequence>
<feature type="region of interest" description="Disordered" evidence="1">
    <location>
        <begin position="1"/>
        <end position="95"/>
    </location>
</feature>
<evidence type="ECO:0000259" key="2">
    <source>
        <dbReference type="SMART" id="SM00581"/>
    </source>
</evidence>
<keyword evidence="4" id="KW-1185">Reference proteome</keyword>
<dbReference type="AlphaFoldDB" id="A0A1V8S898"/>
<feature type="domain" description="PSP proline-rich" evidence="2">
    <location>
        <begin position="299"/>
        <end position="352"/>
    </location>
</feature>
<feature type="region of interest" description="Disordered" evidence="1">
    <location>
        <begin position="108"/>
        <end position="142"/>
    </location>
</feature>
<feature type="compositionally biased region" description="Basic and acidic residues" evidence="1">
    <location>
        <begin position="116"/>
        <end position="127"/>
    </location>
</feature>
<dbReference type="Proteomes" id="UP000192596">
    <property type="component" value="Unassembled WGS sequence"/>
</dbReference>
<feature type="compositionally biased region" description="Basic and acidic residues" evidence="1">
    <location>
        <begin position="8"/>
        <end position="19"/>
    </location>
</feature>
<proteinExistence type="predicted"/>
<reference evidence="4" key="1">
    <citation type="submission" date="2017-03" db="EMBL/GenBank/DDBJ databases">
        <title>Genomes of endolithic fungi from Antarctica.</title>
        <authorList>
            <person name="Coleine C."/>
            <person name="Masonjones S."/>
            <person name="Stajich J.E."/>
        </authorList>
    </citation>
    <scope>NUCLEOTIDE SEQUENCE [LARGE SCALE GENOMIC DNA]</scope>
    <source>
        <strain evidence="4">CCFEE 5527</strain>
    </source>
</reference>
<feature type="compositionally biased region" description="Low complexity" evidence="1">
    <location>
        <begin position="72"/>
        <end position="87"/>
    </location>
</feature>